<feature type="domain" description="Guanylate cyclase" evidence="5">
    <location>
        <begin position="298"/>
        <end position="376"/>
    </location>
</feature>
<organism evidence="6 7">
    <name type="scientific">Ictalurus punctatus</name>
    <name type="common">Channel catfish</name>
    <name type="synonym">Silurus punctatus</name>
    <dbReference type="NCBI Taxonomy" id="7998"/>
    <lineage>
        <taxon>Eukaryota</taxon>
        <taxon>Metazoa</taxon>
        <taxon>Chordata</taxon>
        <taxon>Craniata</taxon>
        <taxon>Vertebrata</taxon>
        <taxon>Euteleostomi</taxon>
        <taxon>Actinopterygii</taxon>
        <taxon>Neopterygii</taxon>
        <taxon>Teleostei</taxon>
        <taxon>Ostariophysi</taxon>
        <taxon>Siluriformes</taxon>
        <taxon>Ictaluridae</taxon>
        <taxon>Ictalurus</taxon>
    </lineage>
</organism>
<dbReference type="RefSeq" id="XP_017321808.1">
    <property type="nucleotide sequence ID" value="XM_017466319.3"/>
</dbReference>
<dbReference type="KEGG" id="ipu:108264608"/>
<dbReference type="InterPro" id="IPR001054">
    <property type="entry name" value="A/G_cyclase"/>
</dbReference>
<dbReference type="GO" id="GO:0035556">
    <property type="term" value="P:intracellular signal transduction"/>
    <property type="evidence" value="ECO:0007669"/>
    <property type="project" value="InterPro"/>
</dbReference>
<keyword evidence="3" id="KW-0456">Lyase</keyword>
<dbReference type="Proteomes" id="UP000221080">
    <property type="component" value="Chromosome 1"/>
</dbReference>
<dbReference type="Pfam" id="PF00211">
    <property type="entry name" value="Guanylate_cyc"/>
    <property type="match status" value="1"/>
</dbReference>
<reference evidence="7" key="2">
    <citation type="submission" date="2025-08" db="UniProtKB">
        <authorList>
            <consortium name="RefSeq"/>
        </authorList>
    </citation>
    <scope>IDENTIFICATION</scope>
    <source>
        <tissue evidence="7">Blood</tissue>
    </source>
</reference>
<evidence type="ECO:0000313" key="6">
    <source>
        <dbReference type="Proteomes" id="UP000221080"/>
    </source>
</evidence>
<dbReference type="GO" id="GO:0005737">
    <property type="term" value="C:cytoplasm"/>
    <property type="evidence" value="ECO:0007669"/>
    <property type="project" value="TreeGrafter"/>
</dbReference>
<keyword evidence="6" id="KW-1185">Reference proteome</keyword>
<keyword evidence="2" id="KW-0067">ATP-binding</keyword>
<dbReference type="InterPro" id="IPR029787">
    <property type="entry name" value="Nucleotide_cyclase"/>
</dbReference>
<dbReference type="SUPFAM" id="SSF55073">
    <property type="entry name" value="Nucleotide cyclase"/>
    <property type="match status" value="2"/>
</dbReference>
<evidence type="ECO:0000256" key="3">
    <source>
        <dbReference type="ARBA" id="ARBA00023239"/>
    </source>
</evidence>
<evidence type="ECO:0000256" key="4">
    <source>
        <dbReference type="SAM" id="MobiDB-lite"/>
    </source>
</evidence>
<dbReference type="Gene3D" id="3.30.70.1230">
    <property type="entry name" value="Nucleotide cyclase"/>
    <property type="match status" value="2"/>
</dbReference>
<dbReference type="AlphaFoldDB" id="A0A2D0QTQ0"/>
<protein>
    <submittedName>
        <fullName evidence="7">Adenylate cyclase type 10</fullName>
    </submittedName>
</protein>
<dbReference type="PROSITE" id="PS50125">
    <property type="entry name" value="GUANYLATE_CYCLASE_2"/>
    <property type="match status" value="1"/>
</dbReference>
<evidence type="ECO:0000259" key="5">
    <source>
        <dbReference type="PROSITE" id="PS50125"/>
    </source>
</evidence>
<proteinExistence type="predicted"/>
<sequence>MDLYSCPVFNSRIMNADLYSVLTSESVRTREDKTGVLLHLSTPRLIIDQHNPCLKSVARVCAAGGYIVHDTGDTILAEWVVESVQLSDTISQVVQCAFQILDKCDKQRRKHLKIVISSGRFSRARVGVGARQLFAVFGTAVDEMRSAMALTEPGYVMLSPEAWRLCRKNDLPIKWTENEQVVKVLCVRKRQSASMEDLDNYNIPARSSPRRAYLLSTDDKQKYMHRFMIETALERMRTTVRMQRLKEAWPVTILFVNVQYAQTPTDVRRTCHRVSNIIAEQMFSCCGEICNAFFFEEGCVFPCAVGLPGKRRQDKTAQAMQAAYCIQETCSREIDNILMVSVGLSTGRVFYTLQRRPERNEYTVYGRTVHVASALVKEHLGMVSCDVATSLYSMLPLLPSMFHETKDHLEQVHKRDEIYEMLGDEAAMSRGMFGMRLALAHMQTMQYVERQVVEYASVIGHTFTVEMLQKFLPDIRDRALTTALRSLFRVGIFKCASEPRDVSVTKTCYCENKTQEFMQISEEPLWTCQLMSFCNAEEMEAVHNLVQKNRFLFKEHHVMCARYLEEKAYRCSKCNADKFIFGPKEAAGDIDEHLLEIYKTIRPNEIFQSQGMRCRSKTFRAERNSKNTACVLSKAKSVLTETRDRTTAGGCECAQLVETVLFPRVRHWTCVGDVPRTFYYLVESAAACVYLHNDARALEYLRMAKAIVENLTKGRPAFPSADPGAVKLCKLQQGFMYRLTGEFLFSAGEISEAEESFRKALKVLNCRLPRNAPMQLPMLVWETMKKSRFLSRHFEIPEKRKLARLQECICCLSFLWQIGYMCGQLQSATLAITMEINLAVQTADPCKILYTAIDYLQYRQLMSRESECKHLKDFLCRTCASLSDHPDGPRLISHLTRILTSSNCTPRTWSIPPSAESRSQGNRAGDRCPIPVGDEQPTQTDQKGSDMLASEVRVIQATAGNSHC</sequence>
<accession>A0A2D0QTQ0</accession>
<dbReference type="GO" id="GO:0005524">
    <property type="term" value="F:ATP binding"/>
    <property type="evidence" value="ECO:0007669"/>
    <property type="project" value="UniProtKB-KW"/>
</dbReference>
<dbReference type="PANTHER" id="PTHR16305:SF28">
    <property type="entry name" value="GUANYLATE CYCLASE DOMAIN-CONTAINING PROTEIN"/>
    <property type="match status" value="1"/>
</dbReference>
<name>A0A2D0QTQ0_ICTPU</name>
<dbReference type="GeneID" id="108264608"/>
<dbReference type="GO" id="GO:0009190">
    <property type="term" value="P:cyclic nucleotide biosynthetic process"/>
    <property type="evidence" value="ECO:0007669"/>
    <property type="project" value="InterPro"/>
</dbReference>
<dbReference type="PANTHER" id="PTHR16305">
    <property type="entry name" value="TESTICULAR SOLUBLE ADENYLYL CYCLASE"/>
    <property type="match status" value="1"/>
</dbReference>
<evidence type="ECO:0000313" key="7">
    <source>
        <dbReference type="RefSeq" id="XP_017321808.1"/>
    </source>
</evidence>
<evidence type="ECO:0000256" key="1">
    <source>
        <dbReference type="ARBA" id="ARBA00022741"/>
    </source>
</evidence>
<evidence type="ECO:0000256" key="2">
    <source>
        <dbReference type="ARBA" id="ARBA00022840"/>
    </source>
</evidence>
<gene>
    <name evidence="7" type="primary">LOC108264608</name>
</gene>
<keyword evidence="1" id="KW-0547">Nucleotide-binding</keyword>
<reference evidence="6" key="1">
    <citation type="journal article" date="2016" name="Nat. Commun.">
        <title>The channel catfish genome sequence provides insights into the evolution of scale formation in teleosts.</title>
        <authorList>
            <person name="Liu Z."/>
            <person name="Liu S."/>
            <person name="Yao J."/>
            <person name="Bao L."/>
            <person name="Zhang J."/>
            <person name="Li Y."/>
            <person name="Jiang C."/>
            <person name="Sun L."/>
            <person name="Wang R."/>
            <person name="Zhang Y."/>
            <person name="Zhou T."/>
            <person name="Zeng Q."/>
            <person name="Fu Q."/>
            <person name="Gao S."/>
            <person name="Li N."/>
            <person name="Koren S."/>
            <person name="Jiang Y."/>
            <person name="Zimin A."/>
            <person name="Xu P."/>
            <person name="Phillippy A.M."/>
            <person name="Geng X."/>
            <person name="Song L."/>
            <person name="Sun F."/>
            <person name="Li C."/>
            <person name="Wang X."/>
            <person name="Chen A."/>
            <person name="Jin Y."/>
            <person name="Yuan Z."/>
            <person name="Yang Y."/>
            <person name="Tan S."/>
            <person name="Peatman E."/>
            <person name="Lu J."/>
            <person name="Qin Z."/>
            <person name="Dunham R."/>
            <person name="Li Z."/>
            <person name="Sonstegard T."/>
            <person name="Feng J."/>
            <person name="Danzmann R.G."/>
            <person name="Schroeder S."/>
            <person name="Scheffler B."/>
            <person name="Duke M.V."/>
            <person name="Ballard L."/>
            <person name="Kucuktas H."/>
            <person name="Kaltenboeck L."/>
            <person name="Liu H."/>
            <person name="Armbruster J."/>
            <person name="Xie Y."/>
            <person name="Kirby M.L."/>
            <person name="Tian Y."/>
            <person name="Flanagan M.E."/>
            <person name="Mu W."/>
            <person name="Waldbieser G.C."/>
        </authorList>
    </citation>
    <scope>NUCLEOTIDE SEQUENCE [LARGE SCALE GENOMIC DNA]</scope>
    <source>
        <strain evidence="6">SDA103</strain>
    </source>
</reference>
<dbReference type="OrthoDB" id="194468at2759"/>
<dbReference type="GO" id="GO:0004016">
    <property type="term" value="F:adenylate cyclase activity"/>
    <property type="evidence" value="ECO:0007669"/>
    <property type="project" value="TreeGrafter"/>
</dbReference>
<feature type="region of interest" description="Disordered" evidence="4">
    <location>
        <begin position="909"/>
        <end position="947"/>
    </location>
</feature>